<keyword evidence="3" id="KW-1185">Reference proteome</keyword>
<protein>
    <recommendedName>
        <fullName evidence="4">DUF4232 domain-containing protein</fullName>
    </recommendedName>
</protein>
<organism evidence="2 3">
    <name type="scientific">Microbacterium sorbitolivorans</name>
    <dbReference type="NCBI Taxonomy" id="1867410"/>
    <lineage>
        <taxon>Bacteria</taxon>
        <taxon>Bacillati</taxon>
        <taxon>Actinomycetota</taxon>
        <taxon>Actinomycetes</taxon>
        <taxon>Micrococcales</taxon>
        <taxon>Microbacteriaceae</taxon>
        <taxon>Microbacterium</taxon>
    </lineage>
</organism>
<proteinExistence type="predicted"/>
<accession>A0A367XYD8</accession>
<evidence type="ECO:0008006" key="4">
    <source>
        <dbReference type="Google" id="ProtNLM"/>
    </source>
</evidence>
<dbReference type="OrthoDB" id="5189092at2"/>
<evidence type="ECO:0000256" key="1">
    <source>
        <dbReference type="SAM" id="MobiDB-lite"/>
    </source>
</evidence>
<sequence length="213" mass="22752">MYRRRRLAVGLITLILVAAVVVGVVFGVRWLVAEKPWENLPFLKPGPAVVKTPDPLPTIFPSGGTNDGSASEPDPSESPTPEACAAGAIELEAILDKTAYGADEQPQLTMKVTNVGSVDCLVNVGTAAQSFEVSSGVDVWWRSSDCAVDPTDQWSTIKAGQSAETETPVVWDRTRSYPDTCDAEERPAAPTGATYNLTVKLDEIASPEKSFTL</sequence>
<gene>
    <name evidence="2" type="ORF">DTO57_10815</name>
</gene>
<evidence type="ECO:0000313" key="2">
    <source>
        <dbReference type="EMBL" id="RCK58637.1"/>
    </source>
</evidence>
<dbReference type="Proteomes" id="UP000253508">
    <property type="component" value="Unassembled WGS sequence"/>
</dbReference>
<comment type="caution">
    <text evidence="2">The sequence shown here is derived from an EMBL/GenBank/DDBJ whole genome shotgun (WGS) entry which is preliminary data.</text>
</comment>
<feature type="region of interest" description="Disordered" evidence="1">
    <location>
        <begin position="54"/>
        <end position="82"/>
    </location>
</feature>
<dbReference type="EMBL" id="QORO01000003">
    <property type="protein sequence ID" value="RCK58637.1"/>
    <property type="molecule type" value="Genomic_DNA"/>
</dbReference>
<evidence type="ECO:0000313" key="3">
    <source>
        <dbReference type="Proteomes" id="UP000253508"/>
    </source>
</evidence>
<name>A0A367XYD8_9MICO</name>
<feature type="compositionally biased region" description="Low complexity" evidence="1">
    <location>
        <begin position="69"/>
        <end position="82"/>
    </location>
</feature>
<reference evidence="2 3" key="1">
    <citation type="submission" date="2018-07" db="EMBL/GenBank/DDBJ databases">
        <title>Microbacterium endoborsara sp. nov., a novel actinobacterium isolated from Borszczowia aralocaspica.</title>
        <authorList>
            <person name="An D."/>
        </authorList>
    </citation>
    <scope>NUCLEOTIDE SEQUENCE [LARGE SCALE GENOMIC DNA]</scope>
    <source>
        <strain evidence="2 3">C1.15228</strain>
    </source>
</reference>
<dbReference type="AlphaFoldDB" id="A0A367XYD8"/>